<dbReference type="Proteomes" id="UP000322976">
    <property type="component" value="Unassembled WGS sequence"/>
</dbReference>
<dbReference type="Pfam" id="PF01558">
    <property type="entry name" value="POR"/>
    <property type="match status" value="1"/>
</dbReference>
<comment type="caution">
    <text evidence="3">The sequence shown here is derived from an EMBL/GenBank/DDBJ whole genome shotgun (WGS) entry which is preliminary data.</text>
</comment>
<dbReference type="InterPro" id="IPR002869">
    <property type="entry name" value="Pyrv_flavodox_OxRed_cen"/>
</dbReference>
<accession>A0A5D8Q9Y7</accession>
<proteinExistence type="predicted"/>
<keyword evidence="3" id="KW-0670">Pyruvate</keyword>
<dbReference type="Gene3D" id="3.40.920.10">
    <property type="entry name" value="Pyruvate-ferredoxin oxidoreductase, PFOR, domain III"/>
    <property type="match status" value="1"/>
</dbReference>
<name>A0A5D8Q9Y7_9THEO</name>
<protein>
    <submittedName>
        <fullName evidence="3">Indolepyruvate oxidoreductase subunit beta</fullName>
    </submittedName>
</protein>
<evidence type="ECO:0000313" key="3">
    <source>
        <dbReference type="EMBL" id="TZE81332.1"/>
    </source>
</evidence>
<keyword evidence="1" id="KW-0560">Oxidoreductase</keyword>
<dbReference type="AlphaFoldDB" id="A0A5D8Q9Y7"/>
<dbReference type="SUPFAM" id="SSF53323">
    <property type="entry name" value="Pyruvate-ferredoxin oxidoreductase, PFOR, domain III"/>
    <property type="match status" value="1"/>
</dbReference>
<keyword evidence="4" id="KW-1185">Reference proteome</keyword>
<sequence>MSSTKSILLVGVGGQGTILASRVLTKGLVAAGYDVKMSEIHGMSQRGGSVSTQIRFGEKVYSPIIGRGTADAIVAFEQMEGLRYIDFLKVDGMMVINDYRQPSLPVMIGDAEYPDGIIDELSSKVKTVVFDAADVANSIGNLKVQNIVLLGALIKVIGLENLEWEAIISLEVPPKFKDMNIEAYHKGLELAS</sequence>
<dbReference type="NCBIfam" id="NF005325">
    <property type="entry name" value="PRK06853.1-5"/>
    <property type="match status" value="1"/>
</dbReference>
<evidence type="ECO:0000259" key="2">
    <source>
        <dbReference type="Pfam" id="PF01558"/>
    </source>
</evidence>
<feature type="domain" description="Pyruvate/ketoisovalerate oxidoreductase catalytic" evidence="2">
    <location>
        <begin position="13"/>
        <end position="189"/>
    </location>
</feature>
<evidence type="ECO:0000313" key="4">
    <source>
        <dbReference type="Proteomes" id="UP000322976"/>
    </source>
</evidence>
<reference evidence="3 4" key="1">
    <citation type="submission" date="2019-08" db="EMBL/GenBank/DDBJ databases">
        <title>Calorimonas adulescens gen. nov., sp. nov., an anaerobic thermophilic bacterium from Sakhalin hot spring.</title>
        <authorList>
            <person name="Khomyakova M.A."/>
            <person name="Merkel A.Y."/>
            <person name="Novikov A."/>
            <person name="Bonch-Osmolovskaya E.A."/>
            <person name="Slobodkin A.I."/>
        </authorList>
    </citation>
    <scope>NUCLEOTIDE SEQUENCE [LARGE SCALE GENOMIC DNA]</scope>
    <source>
        <strain evidence="3 4">A05MB</strain>
    </source>
</reference>
<gene>
    <name evidence="3" type="ORF">FWJ32_09880</name>
</gene>
<organism evidence="3 4">
    <name type="scientific">Calorimonas adulescens</name>
    <dbReference type="NCBI Taxonomy" id="2606906"/>
    <lineage>
        <taxon>Bacteria</taxon>
        <taxon>Bacillati</taxon>
        <taxon>Bacillota</taxon>
        <taxon>Clostridia</taxon>
        <taxon>Thermoanaerobacterales</taxon>
        <taxon>Thermoanaerobacteraceae</taxon>
        <taxon>Calorimonas</taxon>
    </lineage>
</organism>
<dbReference type="InterPro" id="IPR052198">
    <property type="entry name" value="IorB_Oxidoreductase"/>
</dbReference>
<dbReference type="RefSeq" id="WP_149545793.1">
    <property type="nucleotide sequence ID" value="NZ_VTPS01000015.1"/>
</dbReference>
<dbReference type="PANTHER" id="PTHR43854:SF1">
    <property type="entry name" value="INDOLEPYRUVATE OXIDOREDUCTASE SUBUNIT IORB"/>
    <property type="match status" value="1"/>
</dbReference>
<dbReference type="GO" id="GO:0016903">
    <property type="term" value="F:oxidoreductase activity, acting on the aldehyde or oxo group of donors"/>
    <property type="evidence" value="ECO:0007669"/>
    <property type="project" value="InterPro"/>
</dbReference>
<dbReference type="InterPro" id="IPR019752">
    <property type="entry name" value="Pyrv/ketoisovalerate_OxRed_cat"/>
</dbReference>
<dbReference type="EMBL" id="VTPS01000015">
    <property type="protein sequence ID" value="TZE81332.1"/>
    <property type="molecule type" value="Genomic_DNA"/>
</dbReference>
<evidence type="ECO:0000256" key="1">
    <source>
        <dbReference type="ARBA" id="ARBA00023002"/>
    </source>
</evidence>
<dbReference type="PANTHER" id="PTHR43854">
    <property type="entry name" value="INDOLEPYRUVATE OXIDOREDUCTASE SUBUNIT IORB"/>
    <property type="match status" value="1"/>
</dbReference>